<accession>A0A2P4XKV5</accession>
<dbReference type="PANTHER" id="PTHR33657:SF8">
    <property type="entry name" value="DOMAIN PROTEIN, PUTATIVE (AFU_ORTHOLOGUE AFUA_5G00600)-RELATED"/>
    <property type="match status" value="1"/>
</dbReference>
<evidence type="ECO:0000256" key="1">
    <source>
        <dbReference type="ARBA" id="ARBA00004613"/>
    </source>
</evidence>
<comment type="caution">
    <text evidence="5">The sequence shown here is derived from an EMBL/GenBank/DDBJ whole genome shotgun (WGS) entry which is preliminary data.</text>
</comment>
<evidence type="ECO:0008006" key="7">
    <source>
        <dbReference type="Google" id="ProtNLM"/>
    </source>
</evidence>
<proteinExistence type="inferred from homology"/>
<dbReference type="Pfam" id="PF05630">
    <property type="entry name" value="NPP1"/>
    <property type="match status" value="1"/>
</dbReference>
<keyword evidence="3" id="KW-0964">Secreted</keyword>
<dbReference type="EMBL" id="NCKW01009708">
    <property type="protein sequence ID" value="POM66186.1"/>
    <property type="molecule type" value="Genomic_DNA"/>
</dbReference>
<evidence type="ECO:0000256" key="2">
    <source>
        <dbReference type="ARBA" id="ARBA00009520"/>
    </source>
</evidence>
<evidence type="ECO:0000256" key="4">
    <source>
        <dbReference type="ARBA" id="ARBA00023026"/>
    </source>
</evidence>
<evidence type="ECO:0000313" key="5">
    <source>
        <dbReference type="EMBL" id="POM66186.1"/>
    </source>
</evidence>
<dbReference type="AlphaFoldDB" id="A0A2P4XKV5"/>
<dbReference type="PANTHER" id="PTHR33657">
    <property type="entry name" value="DOMAIN PROTEIN, PUTATIVE (AFU_ORTHOLOGUE AFUA_5G00600)-RELATED"/>
    <property type="match status" value="1"/>
</dbReference>
<dbReference type="InterPro" id="IPR008701">
    <property type="entry name" value="NPP1"/>
</dbReference>
<comment type="similarity">
    <text evidence="2">Belongs to the Necrosis inducing protein (NPP1) family.</text>
</comment>
<dbReference type="OrthoDB" id="122633at2759"/>
<keyword evidence="4" id="KW-0843">Virulence</keyword>
<name>A0A2P4XKV5_9STRA</name>
<reference evidence="5 6" key="1">
    <citation type="journal article" date="2017" name="Genome Biol. Evol.">
        <title>Phytophthora megakarya and P. palmivora, closely related causal agents of cacao black pod rot, underwent increases in genome sizes and gene numbers by different mechanisms.</title>
        <authorList>
            <person name="Ali S.S."/>
            <person name="Shao J."/>
            <person name="Lary D.J."/>
            <person name="Kronmiller B."/>
            <person name="Shen D."/>
            <person name="Strem M.D."/>
            <person name="Amoako-Attah I."/>
            <person name="Akrofi A.Y."/>
            <person name="Begoude B.A."/>
            <person name="Ten Hoopen G.M."/>
            <person name="Coulibaly K."/>
            <person name="Kebe B.I."/>
            <person name="Melnick R.L."/>
            <person name="Guiltinan M.J."/>
            <person name="Tyler B.M."/>
            <person name="Meinhardt L.W."/>
            <person name="Bailey B.A."/>
        </authorList>
    </citation>
    <scope>NUCLEOTIDE SEQUENCE [LARGE SCALE GENOMIC DNA]</scope>
    <source>
        <strain evidence="6">sbr112.9</strain>
    </source>
</reference>
<sequence length="94" mass="11055">MWPSYFAGYKSMGTRYDRTYIYGSNTSLRFEYKVLFGTCLFFGYVDGEYQDLVMWEQLTDAARGALNDNDNFGEAEVPFNEDNYEKHLENAWPL</sequence>
<keyword evidence="6" id="KW-1185">Reference proteome</keyword>
<comment type="subcellular location">
    <subcellularLocation>
        <location evidence="1">Secreted</location>
    </subcellularLocation>
</comment>
<evidence type="ECO:0000256" key="3">
    <source>
        <dbReference type="ARBA" id="ARBA00022525"/>
    </source>
</evidence>
<dbReference type="Proteomes" id="UP000237271">
    <property type="component" value="Unassembled WGS sequence"/>
</dbReference>
<organism evidence="5 6">
    <name type="scientific">Phytophthora palmivora</name>
    <dbReference type="NCBI Taxonomy" id="4796"/>
    <lineage>
        <taxon>Eukaryota</taxon>
        <taxon>Sar</taxon>
        <taxon>Stramenopiles</taxon>
        <taxon>Oomycota</taxon>
        <taxon>Peronosporomycetes</taxon>
        <taxon>Peronosporales</taxon>
        <taxon>Peronosporaceae</taxon>
        <taxon>Phytophthora</taxon>
    </lineage>
</organism>
<dbReference type="GO" id="GO:0005576">
    <property type="term" value="C:extracellular region"/>
    <property type="evidence" value="ECO:0007669"/>
    <property type="project" value="UniProtKB-SubCell"/>
</dbReference>
<gene>
    <name evidence="5" type="ORF">PHPALM_17993</name>
</gene>
<protein>
    <recommendedName>
        <fullName evidence="7">NPP1-like protein</fullName>
    </recommendedName>
</protein>
<evidence type="ECO:0000313" key="6">
    <source>
        <dbReference type="Proteomes" id="UP000237271"/>
    </source>
</evidence>